<dbReference type="PANTHER" id="PTHR11161">
    <property type="entry name" value="O-ACYLTRANSFERASE"/>
    <property type="match status" value="1"/>
</dbReference>
<comment type="caution">
    <text evidence="2">The sequence shown here is derived from an EMBL/GenBank/DDBJ whole genome shotgun (WGS) entry which is preliminary data.</text>
</comment>
<reference evidence="2" key="1">
    <citation type="journal article" date="2020" name="Cell">
        <title>Large-Scale Comparative Analyses of Tick Genomes Elucidate Their Genetic Diversity and Vector Capacities.</title>
        <authorList>
            <consortium name="Tick Genome and Microbiome Consortium (TIGMIC)"/>
            <person name="Jia N."/>
            <person name="Wang J."/>
            <person name="Shi W."/>
            <person name="Du L."/>
            <person name="Sun Y."/>
            <person name="Zhan W."/>
            <person name="Jiang J.F."/>
            <person name="Wang Q."/>
            <person name="Zhang B."/>
            <person name="Ji P."/>
            <person name="Bell-Sakyi L."/>
            <person name="Cui X.M."/>
            <person name="Yuan T.T."/>
            <person name="Jiang B.G."/>
            <person name="Yang W.F."/>
            <person name="Lam T.T."/>
            <person name="Chang Q.C."/>
            <person name="Ding S.J."/>
            <person name="Wang X.J."/>
            <person name="Zhu J.G."/>
            <person name="Ruan X.D."/>
            <person name="Zhao L."/>
            <person name="Wei J.T."/>
            <person name="Ye R.Z."/>
            <person name="Que T.C."/>
            <person name="Du C.H."/>
            <person name="Zhou Y.H."/>
            <person name="Cheng J.X."/>
            <person name="Dai P.F."/>
            <person name="Guo W.B."/>
            <person name="Han X.H."/>
            <person name="Huang E.J."/>
            <person name="Li L.F."/>
            <person name="Wei W."/>
            <person name="Gao Y.C."/>
            <person name="Liu J.Z."/>
            <person name="Shao H.Z."/>
            <person name="Wang X."/>
            <person name="Wang C.C."/>
            <person name="Yang T.C."/>
            <person name="Huo Q.B."/>
            <person name="Li W."/>
            <person name="Chen H.Y."/>
            <person name="Chen S.E."/>
            <person name="Zhou L.G."/>
            <person name="Ni X.B."/>
            <person name="Tian J.H."/>
            <person name="Sheng Y."/>
            <person name="Liu T."/>
            <person name="Pan Y.S."/>
            <person name="Xia L.Y."/>
            <person name="Li J."/>
            <person name="Zhao F."/>
            <person name="Cao W.C."/>
        </authorList>
    </citation>
    <scope>NUCLEOTIDE SEQUENCE</scope>
    <source>
        <strain evidence="2">Rmic-2018</strain>
    </source>
</reference>
<evidence type="ECO:0000256" key="1">
    <source>
        <dbReference type="SAM" id="Phobius"/>
    </source>
</evidence>
<proteinExistence type="predicted"/>
<reference evidence="2" key="2">
    <citation type="submission" date="2021-09" db="EMBL/GenBank/DDBJ databases">
        <authorList>
            <person name="Jia N."/>
            <person name="Wang J."/>
            <person name="Shi W."/>
            <person name="Du L."/>
            <person name="Sun Y."/>
            <person name="Zhan W."/>
            <person name="Jiang J."/>
            <person name="Wang Q."/>
            <person name="Zhang B."/>
            <person name="Ji P."/>
            <person name="Sakyi L.B."/>
            <person name="Cui X."/>
            <person name="Yuan T."/>
            <person name="Jiang B."/>
            <person name="Yang W."/>
            <person name="Lam T.T.-Y."/>
            <person name="Chang Q."/>
            <person name="Ding S."/>
            <person name="Wang X."/>
            <person name="Zhu J."/>
            <person name="Ruan X."/>
            <person name="Zhao L."/>
            <person name="Wei J."/>
            <person name="Que T."/>
            <person name="Du C."/>
            <person name="Cheng J."/>
            <person name="Dai P."/>
            <person name="Han X."/>
            <person name="Huang E."/>
            <person name="Gao Y."/>
            <person name="Liu J."/>
            <person name="Shao H."/>
            <person name="Ye R."/>
            <person name="Li L."/>
            <person name="Wei W."/>
            <person name="Wang X."/>
            <person name="Wang C."/>
            <person name="Huo Q."/>
            <person name="Li W."/>
            <person name="Guo W."/>
            <person name="Chen H."/>
            <person name="Chen S."/>
            <person name="Zhou L."/>
            <person name="Zhou L."/>
            <person name="Ni X."/>
            <person name="Tian J."/>
            <person name="Zhou Y."/>
            <person name="Sheng Y."/>
            <person name="Liu T."/>
            <person name="Pan Y."/>
            <person name="Xia L."/>
            <person name="Li J."/>
            <person name="Zhao F."/>
            <person name="Cao W."/>
        </authorList>
    </citation>
    <scope>NUCLEOTIDE SEQUENCE</scope>
    <source>
        <strain evidence="2">Rmic-2018</strain>
        <tissue evidence="2">Larvae</tissue>
    </source>
</reference>
<keyword evidence="1" id="KW-1133">Transmembrane helix</keyword>
<dbReference type="PANTHER" id="PTHR11161:SF0">
    <property type="entry name" value="O-ACYLTRANSFERASE LIKE PROTEIN"/>
    <property type="match status" value="1"/>
</dbReference>
<feature type="transmembrane region" description="Helical" evidence="1">
    <location>
        <begin position="62"/>
        <end position="87"/>
    </location>
</feature>
<evidence type="ECO:0000313" key="3">
    <source>
        <dbReference type="Proteomes" id="UP000821866"/>
    </source>
</evidence>
<organism evidence="2 3">
    <name type="scientific">Rhipicephalus microplus</name>
    <name type="common">Cattle tick</name>
    <name type="synonym">Boophilus microplus</name>
    <dbReference type="NCBI Taxonomy" id="6941"/>
    <lineage>
        <taxon>Eukaryota</taxon>
        <taxon>Metazoa</taxon>
        <taxon>Ecdysozoa</taxon>
        <taxon>Arthropoda</taxon>
        <taxon>Chelicerata</taxon>
        <taxon>Arachnida</taxon>
        <taxon>Acari</taxon>
        <taxon>Parasitiformes</taxon>
        <taxon>Ixodida</taxon>
        <taxon>Ixodoidea</taxon>
        <taxon>Ixodidae</taxon>
        <taxon>Rhipicephalinae</taxon>
        <taxon>Rhipicephalus</taxon>
        <taxon>Boophilus</taxon>
    </lineage>
</organism>
<accession>A0A9J6D7E7</accession>
<sequence length="102" mass="11445">MKIGRKYCSVIDCHSCEGLVAKFLSCSIFAPLSKLVFAVYLTHHPLQYLFYASRQESFDYNYFLMGYFFVGNLALSFAVAALLSLAIEMPISNLEKLVLGQG</sequence>
<evidence type="ECO:0000313" key="2">
    <source>
        <dbReference type="EMBL" id="KAH8010110.1"/>
    </source>
</evidence>
<keyword evidence="3" id="KW-1185">Reference proteome</keyword>
<dbReference type="Proteomes" id="UP000821866">
    <property type="component" value="Chromosome 9"/>
</dbReference>
<keyword evidence="1" id="KW-0472">Membrane</keyword>
<dbReference type="VEuPathDB" id="VectorBase:LOC119187086"/>
<name>A0A9J6D7E7_RHIMP</name>
<dbReference type="InterPro" id="IPR052728">
    <property type="entry name" value="O2_lipid_transport_reg"/>
</dbReference>
<dbReference type="EMBL" id="JABSTU010000011">
    <property type="protein sequence ID" value="KAH8010110.1"/>
    <property type="molecule type" value="Genomic_DNA"/>
</dbReference>
<keyword evidence="1" id="KW-0812">Transmembrane</keyword>
<feature type="transmembrane region" description="Helical" evidence="1">
    <location>
        <begin position="20"/>
        <end position="42"/>
    </location>
</feature>
<protein>
    <submittedName>
        <fullName evidence="2">Uncharacterized protein</fullName>
    </submittedName>
</protein>
<gene>
    <name evidence="2" type="ORF">HPB51_024785</name>
</gene>
<dbReference type="AlphaFoldDB" id="A0A9J6D7E7"/>